<dbReference type="AlphaFoldDB" id="A0A1A9RQ72"/>
<evidence type="ECO:0000313" key="1">
    <source>
        <dbReference type="EMBL" id="OAM21517.1"/>
    </source>
</evidence>
<protein>
    <submittedName>
        <fullName evidence="1">Uncharacterized protein</fullName>
    </submittedName>
</protein>
<reference evidence="2" key="1">
    <citation type="submission" date="2016-05" db="EMBL/GenBank/DDBJ databases">
        <title>Draft genome of Corynebacterium afermentans subsp. afermentans LCDC 88199T.</title>
        <authorList>
            <person name="Bernier A.-M."/>
            <person name="Bernard K."/>
        </authorList>
    </citation>
    <scope>NUCLEOTIDE SEQUENCE [LARGE SCALE GENOMIC DNA]</scope>
    <source>
        <strain evidence="2">NML120819</strain>
    </source>
</reference>
<proteinExistence type="predicted"/>
<accession>A0A1A9RQ72</accession>
<organism evidence="1 2">
    <name type="scientific">Eikenella corrodens</name>
    <dbReference type="NCBI Taxonomy" id="539"/>
    <lineage>
        <taxon>Bacteria</taxon>
        <taxon>Pseudomonadati</taxon>
        <taxon>Pseudomonadota</taxon>
        <taxon>Betaproteobacteria</taxon>
        <taxon>Neisseriales</taxon>
        <taxon>Neisseriaceae</taxon>
        <taxon>Eikenella</taxon>
    </lineage>
</organism>
<evidence type="ECO:0000313" key="2">
    <source>
        <dbReference type="Proteomes" id="UP000078103"/>
    </source>
</evidence>
<dbReference type="Proteomes" id="UP000078103">
    <property type="component" value="Unassembled WGS sequence"/>
</dbReference>
<sequence length="70" mass="7893">MLAEDGQTVSGSLEYGIHHNSEWHYDFVMHLLMVREDMAIDTQLEGQARLVAGYVLTVARPFGGRDSEKI</sequence>
<dbReference type="GeneID" id="64350241"/>
<dbReference type="RefSeq" id="WP_064106073.1">
    <property type="nucleotide sequence ID" value="NZ_LXSH01000021.1"/>
</dbReference>
<gene>
    <name evidence="1" type="ORF">A7P89_07940</name>
</gene>
<name>A0A1A9RQ72_EIKCO</name>
<dbReference type="EMBL" id="LXSH01000021">
    <property type="protein sequence ID" value="OAM21517.1"/>
    <property type="molecule type" value="Genomic_DNA"/>
</dbReference>
<comment type="caution">
    <text evidence="1">The sequence shown here is derived from an EMBL/GenBank/DDBJ whole genome shotgun (WGS) entry which is preliminary data.</text>
</comment>